<protein>
    <submittedName>
        <fullName evidence="11">DEAD/DEAH box helicase</fullName>
    </submittedName>
</protein>
<dbReference type="InterPro" id="IPR003583">
    <property type="entry name" value="Hlx-hairpin-Hlx_DNA-bd_motif"/>
</dbReference>
<evidence type="ECO:0000256" key="3">
    <source>
        <dbReference type="ARBA" id="ARBA00022801"/>
    </source>
</evidence>
<dbReference type="SMART" id="SM00487">
    <property type="entry name" value="DEXDc"/>
    <property type="match status" value="1"/>
</dbReference>
<dbReference type="GO" id="GO:0004386">
    <property type="term" value="F:helicase activity"/>
    <property type="evidence" value="ECO:0007669"/>
    <property type="project" value="UniProtKB-KW"/>
</dbReference>
<dbReference type="InterPro" id="IPR027417">
    <property type="entry name" value="P-loop_NTPase"/>
</dbReference>
<dbReference type="PANTHER" id="PTHR14025:SF20">
    <property type="entry name" value="FANCONI ANEMIA GROUP M PROTEIN"/>
    <property type="match status" value="1"/>
</dbReference>
<feature type="compositionally biased region" description="Basic and acidic residues" evidence="8">
    <location>
        <begin position="527"/>
        <end position="538"/>
    </location>
</feature>
<dbReference type="SUPFAM" id="SSF47781">
    <property type="entry name" value="RuvA domain 2-like"/>
    <property type="match status" value="1"/>
</dbReference>
<proteinExistence type="predicted"/>
<dbReference type="GO" id="GO:0003677">
    <property type="term" value="F:DNA binding"/>
    <property type="evidence" value="ECO:0007669"/>
    <property type="project" value="UniProtKB-KW"/>
</dbReference>
<keyword evidence="3" id="KW-0378">Hydrolase</keyword>
<feature type="region of interest" description="Disordered" evidence="8">
    <location>
        <begin position="507"/>
        <end position="553"/>
    </location>
</feature>
<comment type="caution">
    <text evidence="11">The sequence shown here is derived from an EMBL/GenBank/DDBJ whole genome shotgun (WGS) entry which is preliminary data.</text>
</comment>
<dbReference type="SMART" id="SM00490">
    <property type="entry name" value="HELICc"/>
    <property type="match status" value="1"/>
</dbReference>
<evidence type="ECO:0000256" key="8">
    <source>
        <dbReference type="SAM" id="MobiDB-lite"/>
    </source>
</evidence>
<dbReference type="NCBIfam" id="NF010337">
    <property type="entry name" value="PRK13766.1"/>
    <property type="match status" value="1"/>
</dbReference>
<dbReference type="SMART" id="SM00891">
    <property type="entry name" value="ERCC4"/>
    <property type="match status" value="1"/>
</dbReference>
<reference evidence="11" key="1">
    <citation type="submission" date="2019-11" db="EMBL/GenBank/DDBJ databases">
        <title>Lipid analysis of CO2-rich subsurface aquifers suggests an autotrophy-based deep biosphere with lysolipids enriched in CPR bacteria.</title>
        <authorList>
            <person name="Probst A.J."/>
            <person name="Elling F.J."/>
            <person name="Castelle C.J."/>
            <person name="Zhu Q."/>
            <person name="Elvert M."/>
            <person name="Birarda G."/>
            <person name="Holman H.-Y."/>
            <person name="Lane K.R."/>
            <person name="Ladd B."/>
            <person name="Ryan M.C."/>
            <person name="Woyke T."/>
            <person name="Hinrichs K.-U."/>
            <person name="Banfield J.F."/>
        </authorList>
    </citation>
    <scope>NUCLEOTIDE SEQUENCE</scope>
    <source>
        <strain evidence="11">CG_2015-01_33_1645</strain>
    </source>
</reference>
<dbReference type="InterPro" id="IPR014001">
    <property type="entry name" value="Helicase_ATP-bd"/>
</dbReference>
<feature type="non-terminal residue" evidence="11">
    <location>
        <position position="1"/>
    </location>
</feature>
<dbReference type="Gene3D" id="1.20.1320.20">
    <property type="entry name" value="hef helicase domain"/>
    <property type="match status" value="1"/>
</dbReference>
<dbReference type="SUPFAM" id="SSF52540">
    <property type="entry name" value="P-loop containing nucleoside triphosphate hydrolases"/>
    <property type="match status" value="1"/>
</dbReference>
<name>A0A8J7YRS5_9ARCH</name>
<evidence type="ECO:0000256" key="4">
    <source>
        <dbReference type="ARBA" id="ARBA00022806"/>
    </source>
</evidence>
<dbReference type="PROSITE" id="PS51192">
    <property type="entry name" value="HELICASE_ATP_BIND_1"/>
    <property type="match status" value="1"/>
</dbReference>
<evidence type="ECO:0000256" key="6">
    <source>
        <dbReference type="ARBA" id="ARBA00023125"/>
    </source>
</evidence>
<dbReference type="Pfam" id="PF00270">
    <property type="entry name" value="DEAD"/>
    <property type="match status" value="1"/>
</dbReference>
<dbReference type="GO" id="GO:0004518">
    <property type="term" value="F:nuclease activity"/>
    <property type="evidence" value="ECO:0007669"/>
    <property type="project" value="InterPro"/>
</dbReference>
<dbReference type="Pfam" id="PF02732">
    <property type="entry name" value="ERCC4"/>
    <property type="match status" value="1"/>
</dbReference>
<dbReference type="AlphaFoldDB" id="A0A8J7YRS5"/>
<dbReference type="Gene3D" id="3.40.50.300">
    <property type="entry name" value="P-loop containing nucleotide triphosphate hydrolases"/>
    <property type="match status" value="2"/>
</dbReference>
<dbReference type="Proteomes" id="UP000768163">
    <property type="component" value="Unassembled WGS sequence"/>
</dbReference>
<dbReference type="InterPro" id="IPR041755">
    <property type="entry name" value="Hef_ID"/>
</dbReference>
<dbReference type="InterPro" id="IPR011545">
    <property type="entry name" value="DEAD/DEAH_box_helicase_dom"/>
</dbReference>
<dbReference type="GO" id="GO:0006281">
    <property type="term" value="P:DNA repair"/>
    <property type="evidence" value="ECO:0007669"/>
    <property type="project" value="UniProtKB-KW"/>
</dbReference>
<dbReference type="Gene3D" id="3.40.50.10130">
    <property type="match status" value="1"/>
</dbReference>
<evidence type="ECO:0000313" key="11">
    <source>
        <dbReference type="EMBL" id="NCN64899.1"/>
    </source>
</evidence>
<dbReference type="EMBL" id="JAACVF010000056">
    <property type="protein sequence ID" value="NCN64899.1"/>
    <property type="molecule type" value="Genomic_DNA"/>
</dbReference>
<evidence type="ECO:0000256" key="5">
    <source>
        <dbReference type="ARBA" id="ARBA00022840"/>
    </source>
</evidence>
<evidence type="ECO:0000259" key="9">
    <source>
        <dbReference type="PROSITE" id="PS51192"/>
    </source>
</evidence>
<dbReference type="InterPro" id="IPR001650">
    <property type="entry name" value="Helicase_C-like"/>
</dbReference>
<organism evidence="11 12">
    <name type="scientific">Candidatus Altarchaeum hamiconexum</name>
    <dbReference type="NCBI Taxonomy" id="1803513"/>
    <lineage>
        <taxon>Archaea</taxon>
        <taxon>Candidatus Altarchaeota</taxon>
        <taxon>Candidatus Altiarchaeia</taxon>
        <taxon>Candidatus Altarchaeales</taxon>
        <taxon>Candidatus Altarchaeaceae</taxon>
        <taxon>Candidatus Altarchaeum</taxon>
    </lineage>
</organism>
<evidence type="ECO:0000256" key="7">
    <source>
        <dbReference type="ARBA" id="ARBA00023204"/>
    </source>
</evidence>
<keyword evidence="1" id="KW-0547">Nucleotide-binding</keyword>
<dbReference type="GO" id="GO:0140097">
    <property type="term" value="F:catalytic activity, acting on DNA"/>
    <property type="evidence" value="ECO:0007669"/>
    <property type="project" value="UniProtKB-ARBA"/>
</dbReference>
<keyword evidence="7" id="KW-0234">DNA repair</keyword>
<dbReference type="SMART" id="SM00278">
    <property type="entry name" value="HhH1"/>
    <property type="match status" value="2"/>
</dbReference>
<keyword evidence="6" id="KW-0238">DNA-binding</keyword>
<feature type="domain" description="Helicase C-terminal" evidence="10">
    <location>
        <begin position="327"/>
        <end position="500"/>
    </location>
</feature>
<dbReference type="Pfam" id="PF00271">
    <property type="entry name" value="Helicase_C"/>
    <property type="match status" value="1"/>
</dbReference>
<keyword evidence="2" id="KW-0227">DNA damage</keyword>
<evidence type="ECO:0000313" key="12">
    <source>
        <dbReference type="Proteomes" id="UP000768163"/>
    </source>
</evidence>
<dbReference type="Pfam" id="PF14520">
    <property type="entry name" value="HHH_5"/>
    <property type="match status" value="1"/>
</dbReference>
<dbReference type="CDD" id="cd20075">
    <property type="entry name" value="XPF_nuclease_XPF_arch"/>
    <property type="match status" value="1"/>
</dbReference>
<dbReference type="CDD" id="cd12089">
    <property type="entry name" value="Hef_ID"/>
    <property type="match status" value="1"/>
</dbReference>
<gene>
    <name evidence="11" type="ORF">GW910_02320</name>
</gene>
<dbReference type="GO" id="GO:0016787">
    <property type="term" value="F:hydrolase activity"/>
    <property type="evidence" value="ECO:0007669"/>
    <property type="project" value="UniProtKB-KW"/>
</dbReference>
<dbReference type="FunFam" id="3.40.50.300:FF:001992">
    <property type="entry name" value="ATP-dependent RNA helicase, putative"/>
    <property type="match status" value="1"/>
</dbReference>
<evidence type="ECO:0000256" key="2">
    <source>
        <dbReference type="ARBA" id="ARBA00022763"/>
    </source>
</evidence>
<evidence type="ECO:0000256" key="1">
    <source>
        <dbReference type="ARBA" id="ARBA00022741"/>
    </source>
</evidence>
<evidence type="ECO:0000259" key="10">
    <source>
        <dbReference type="PROSITE" id="PS51194"/>
    </source>
</evidence>
<sequence length="772" mass="88077">QEAIIATSAGKNTLVVLPTGLGKTLIAVIVAVHRLNKFNGSKVLFLAPTKPLAVQHVETFRQILNLKDEEISIFTSATATNKRKDLWKNSRVILATPQTIDNEIMKKLNLEDVSFLVFDEAHKAVGNYAYSFIADEYVKKAKNPLIMGLSASPSSDIEKISEISKNLFIEAVEIRTENDADVKPYIKKVEEEWVKVELPPGFKEIRDNITLLLKFYLKQLKDMNYTDTISQINISKKDLLIIQEKIRNDILKGKGNFNASSLIAKIIKLHYAIELIETQGIWTLSKYIERLNLQKGRGIKELFSDERMKEICEKVRVLYESKTDHPKLDALLKILKENLCKEGLVGKKILLFTQYRDTAEKIYEILTNNNIKCEKFIGQASRDNDKGMTQKEQIATLERFRNNVFNVLIATSVAEEGLDIPKVDIVIFYEPIPSSIRLIQRRGRTGRMYEGKVIILMAKGTRDEGYYWSAISKEMAMKRYLTKFQISGKEGIEKEIQKRQGQQSILMYPNGEYPNGEYQNGEYPNEYNKDNKDNKEGEDKEGEDKEGDNTNKFQTENKTVKIYVDIRERNTEIFKILNKKANVEVKQLEVGDYILSENVCVERKTAGDFLQSIVDRRLLEQAGNLARNFEIPLMIIEGELNFSARGIHPNAIRGAIASLATDFKISIIPAKNEKETAEMLIAIARREQEEKKKDVALIGEKRAYTLNERQLLMAESLPNVSSVLAENLLNHFKTIKKIANASVKALMKVEGIGSKKAEEIFKVTHSEYKKER</sequence>
<dbReference type="InterPro" id="IPR011335">
    <property type="entry name" value="Restrct_endonuc-II-like"/>
</dbReference>
<dbReference type="PANTHER" id="PTHR14025">
    <property type="entry name" value="FANCONI ANEMIA GROUP M FANCM FAMILY MEMBER"/>
    <property type="match status" value="1"/>
</dbReference>
<dbReference type="Pfam" id="PF21210">
    <property type="entry name" value="RNA_helicase_helical"/>
    <property type="match status" value="1"/>
</dbReference>
<feature type="domain" description="Helicase ATP-binding" evidence="9">
    <location>
        <begin position="4"/>
        <end position="171"/>
    </location>
</feature>
<dbReference type="SUPFAM" id="SSF52980">
    <property type="entry name" value="Restriction endonuclease-like"/>
    <property type="match status" value="1"/>
</dbReference>
<accession>A0A8J7YRS5</accession>
<dbReference type="InterPro" id="IPR006166">
    <property type="entry name" value="ERCC4_domain"/>
</dbReference>
<dbReference type="InterPro" id="IPR010994">
    <property type="entry name" value="RuvA_2-like"/>
</dbReference>
<keyword evidence="4 11" id="KW-0347">Helicase</keyword>
<keyword evidence="5" id="KW-0067">ATP-binding</keyword>
<dbReference type="Gene3D" id="1.10.150.20">
    <property type="entry name" value="5' to 3' exonuclease, C-terminal subdomain"/>
    <property type="match status" value="1"/>
</dbReference>
<dbReference type="GO" id="GO:0005524">
    <property type="term" value="F:ATP binding"/>
    <property type="evidence" value="ECO:0007669"/>
    <property type="project" value="UniProtKB-KW"/>
</dbReference>
<dbReference type="PROSITE" id="PS51194">
    <property type="entry name" value="HELICASE_CTER"/>
    <property type="match status" value="1"/>
</dbReference>